<comment type="similarity">
    <text evidence="1">Belongs to the eukaryotic/archaeal PrmC-related family.</text>
</comment>
<dbReference type="InterPro" id="IPR029063">
    <property type="entry name" value="SAM-dependent_MTases_sf"/>
</dbReference>
<dbReference type="Gene3D" id="3.40.50.150">
    <property type="entry name" value="Vaccinia Virus protein VP39"/>
    <property type="match status" value="1"/>
</dbReference>
<evidence type="ECO:0008006" key="6">
    <source>
        <dbReference type="Google" id="ProtNLM"/>
    </source>
</evidence>
<organism evidence="5">
    <name type="scientific">Rhodosorus marinus</name>
    <dbReference type="NCBI Taxonomy" id="101924"/>
    <lineage>
        <taxon>Eukaryota</taxon>
        <taxon>Rhodophyta</taxon>
        <taxon>Stylonematophyceae</taxon>
        <taxon>Stylonematales</taxon>
        <taxon>Stylonemataceae</taxon>
        <taxon>Rhodosorus</taxon>
    </lineage>
</organism>
<evidence type="ECO:0000256" key="3">
    <source>
        <dbReference type="ARBA" id="ARBA00022679"/>
    </source>
</evidence>
<dbReference type="PANTHER" id="PTHR45875">
    <property type="entry name" value="METHYLTRANSFERASE N6AMT1"/>
    <property type="match status" value="1"/>
</dbReference>
<dbReference type="GO" id="GO:0008276">
    <property type="term" value="F:protein methyltransferase activity"/>
    <property type="evidence" value="ECO:0007669"/>
    <property type="project" value="TreeGrafter"/>
</dbReference>
<dbReference type="SUPFAM" id="SSF53335">
    <property type="entry name" value="S-adenosyl-L-methionine-dependent methyltransferases"/>
    <property type="match status" value="1"/>
</dbReference>
<keyword evidence="2" id="KW-0489">Methyltransferase</keyword>
<dbReference type="GO" id="GO:0008757">
    <property type="term" value="F:S-adenosylmethionine-dependent methyltransferase activity"/>
    <property type="evidence" value="ECO:0007669"/>
    <property type="project" value="TreeGrafter"/>
</dbReference>
<dbReference type="EMBL" id="HBEK01024786">
    <property type="protein sequence ID" value="CAD8403593.1"/>
    <property type="molecule type" value="Transcribed_RNA"/>
</dbReference>
<sequence>MDWLCVEVDLLVFNPPYVPTDAEEYMQSLKCRDISAAWAGGGRGREVIDRFLQELSRVIRPGGLVYLVVLENNEPEEILDFVRREGFRAEIAMSRTAGIEKLHVLRFERPIA</sequence>
<protein>
    <recommendedName>
        <fullName evidence="6">Methyltransferase small domain-containing protein</fullName>
    </recommendedName>
</protein>
<dbReference type="GO" id="GO:0003676">
    <property type="term" value="F:nucleic acid binding"/>
    <property type="evidence" value="ECO:0007669"/>
    <property type="project" value="InterPro"/>
</dbReference>
<evidence type="ECO:0000256" key="1">
    <source>
        <dbReference type="ARBA" id="ARBA00006149"/>
    </source>
</evidence>
<dbReference type="GO" id="GO:0032259">
    <property type="term" value="P:methylation"/>
    <property type="evidence" value="ECO:0007669"/>
    <property type="project" value="UniProtKB-KW"/>
</dbReference>
<evidence type="ECO:0000256" key="2">
    <source>
        <dbReference type="ARBA" id="ARBA00022603"/>
    </source>
</evidence>
<dbReference type="AlphaFoldDB" id="A0A7S0BU36"/>
<gene>
    <name evidence="5" type="ORF">RMAR0315_LOCUS13602</name>
</gene>
<reference evidence="5" key="1">
    <citation type="submission" date="2021-01" db="EMBL/GenBank/DDBJ databases">
        <authorList>
            <person name="Corre E."/>
            <person name="Pelletier E."/>
            <person name="Niang G."/>
            <person name="Scheremetjew M."/>
            <person name="Finn R."/>
            <person name="Kale V."/>
            <person name="Holt S."/>
            <person name="Cochrane G."/>
            <person name="Meng A."/>
            <person name="Brown T."/>
            <person name="Cohen L."/>
        </authorList>
    </citation>
    <scope>NUCLEOTIDE SEQUENCE</scope>
    <source>
        <strain evidence="5">UTEX LB 2760</strain>
    </source>
</reference>
<keyword evidence="3" id="KW-0808">Transferase</keyword>
<keyword evidence="4" id="KW-0949">S-adenosyl-L-methionine</keyword>
<dbReference type="InterPro" id="IPR002052">
    <property type="entry name" value="DNA_methylase_N6_adenine_CS"/>
</dbReference>
<accession>A0A7S0BU36</accession>
<name>A0A7S0BU36_9RHOD</name>
<dbReference type="PROSITE" id="PS00092">
    <property type="entry name" value="N6_MTASE"/>
    <property type="match status" value="1"/>
</dbReference>
<dbReference type="GO" id="GO:0035657">
    <property type="term" value="C:eRF1 methyltransferase complex"/>
    <property type="evidence" value="ECO:0007669"/>
    <property type="project" value="TreeGrafter"/>
</dbReference>
<dbReference type="InterPro" id="IPR052190">
    <property type="entry name" value="Euk-Arch_PrmC-MTase"/>
</dbReference>
<evidence type="ECO:0000256" key="4">
    <source>
        <dbReference type="ARBA" id="ARBA00022691"/>
    </source>
</evidence>
<evidence type="ECO:0000313" key="5">
    <source>
        <dbReference type="EMBL" id="CAD8403593.1"/>
    </source>
</evidence>
<dbReference type="PANTHER" id="PTHR45875:SF1">
    <property type="entry name" value="METHYLTRANSFERASE N6AMT1"/>
    <property type="match status" value="1"/>
</dbReference>
<proteinExistence type="inferred from homology"/>